<dbReference type="STRING" id="796943.HMPREF9625_01689"/>
<dbReference type="SUPFAM" id="SSF161111">
    <property type="entry name" value="Cation efflux protein transmembrane domain-like"/>
    <property type="match status" value="1"/>
</dbReference>
<evidence type="ECO:0000256" key="5">
    <source>
        <dbReference type="ARBA" id="ARBA00022989"/>
    </source>
</evidence>
<feature type="transmembrane region" description="Helical" evidence="7">
    <location>
        <begin position="119"/>
        <end position="138"/>
    </location>
</feature>
<dbReference type="PATRIC" id="fig|796943.3.peg.2161"/>
<proteinExistence type="inferred from homology"/>
<dbReference type="Gene3D" id="1.20.1510.10">
    <property type="entry name" value="Cation efflux protein transmembrane domain"/>
    <property type="match status" value="1"/>
</dbReference>
<dbReference type="AlphaFoldDB" id="G9WQQ6"/>
<dbReference type="Gene3D" id="3.30.70.1350">
    <property type="entry name" value="Cation efflux protein, cytoplasmic domain"/>
    <property type="match status" value="1"/>
</dbReference>
<protein>
    <submittedName>
        <fullName evidence="10">Cation diffusion facilitator family transporter</fullName>
    </submittedName>
</protein>
<evidence type="ECO:0000256" key="7">
    <source>
        <dbReference type="SAM" id="Phobius"/>
    </source>
</evidence>
<name>G9WQQ6_9FIRM</name>
<dbReference type="NCBIfam" id="TIGR01297">
    <property type="entry name" value="CDF"/>
    <property type="match status" value="1"/>
</dbReference>
<dbReference type="PANTHER" id="PTHR43840">
    <property type="entry name" value="MITOCHONDRIAL METAL TRANSPORTER 1-RELATED"/>
    <property type="match status" value="1"/>
</dbReference>
<dbReference type="Proteomes" id="UP000018461">
    <property type="component" value="Unassembled WGS sequence"/>
</dbReference>
<sequence length="377" mass="42486">MQERERESIATRAAMIGILANLFLFIVKYLLSLLLHSLSIGADAWNNLSDMGNSIISLFAGKISGKKADKEHPFGHGRLEYLAAFLVSTLIIQLGFQTIRSALFSIGKKEELSFFAPALWILGLSVLIKVLLFFYFRFVGKQISSSLFKVTAMDALLDSLMTLSTLFSTFLYYQSGYNVDAILGLLLGALILFNGVKMAKETISEILGKPIEEELYEKIRKTILTEEEFLAVHDFLYHPYGAQNAMGSIHVQCDGRKTIAFIHEKVDDMERRIKKEFGFSLLIHVDPIVSEEVEAWLSPVVKQVLAKYGVEGSFHDIQFKKDREEKALYFDLLLPYSVTEDTASQIMGELKTLVKEEKGINCVVELDRPIVDTAKED</sequence>
<dbReference type="InterPro" id="IPR050291">
    <property type="entry name" value="CDF_Transporter"/>
</dbReference>
<evidence type="ECO:0000259" key="9">
    <source>
        <dbReference type="Pfam" id="PF16916"/>
    </source>
</evidence>
<feature type="domain" description="Cation efflux protein transmembrane" evidence="8">
    <location>
        <begin position="15"/>
        <end position="207"/>
    </location>
</feature>
<dbReference type="PANTHER" id="PTHR43840:SF50">
    <property type="entry name" value="MANGANESE EFFLUX SYSTEM PROTEIN MNES"/>
    <property type="match status" value="1"/>
</dbReference>
<evidence type="ECO:0000259" key="8">
    <source>
        <dbReference type="Pfam" id="PF01545"/>
    </source>
</evidence>
<gene>
    <name evidence="10" type="ORF">HMPREF9625_01689</name>
</gene>
<dbReference type="InterPro" id="IPR036837">
    <property type="entry name" value="Cation_efflux_CTD_sf"/>
</dbReference>
<reference evidence="10" key="2">
    <citation type="submission" date="2013-03" db="EMBL/GenBank/DDBJ databases">
        <title>The Genome Sequence of Oribacterium sp. ACB1.</title>
        <authorList>
            <consortium name="The Broad Institute Genomics Platform"/>
            <consortium name="The Broad Institute Genome Sequencing Center for Infectious Disease"/>
            <person name="Earl A."/>
            <person name="Ward D."/>
            <person name="Feldgarden M."/>
            <person name="Gevers D."/>
            <person name="Sizova M."/>
            <person name="Hazen A."/>
            <person name="Epstein S."/>
            <person name="Walker B."/>
            <person name="Young S."/>
            <person name="Zeng Q."/>
            <person name="Gargeya S."/>
            <person name="Fitzgerald M."/>
            <person name="Haas B."/>
            <person name="Abouelleil A."/>
            <person name="Allen A.W."/>
            <person name="Alvarado L."/>
            <person name="Arachchi H.M."/>
            <person name="Berlin A.M."/>
            <person name="Chapman S.B."/>
            <person name="Gainer-Dewar J."/>
            <person name="Goldberg J."/>
            <person name="Griggs A."/>
            <person name="Gujja S."/>
            <person name="Hansen M."/>
            <person name="Howarth C."/>
            <person name="Imamovic A."/>
            <person name="Ireland A."/>
            <person name="Larimer J."/>
            <person name="McCowan C."/>
            <person name="Murphy C."/>
            <person name="Pearson M."/>
            <person name="Poon T.W."/>
            <person name="Priest M."/>
            <person name="Roberts A."/>
            <person name="Saif S."/>
            <person name="Shea T."/>
            <person name="Sisk P."/>
            <person name="Sykes S."/>
            <person name="Wortman J."/>
            <person name="Nusbaum C."/>
            <person name="Birren B."/>
        </authorList>
    </citation>
    <scope>NUCLEOTIDE SEQUENCE [LARGE SCALE GENOMIC DNA]</scope>
    <source>
        <strain evidence="10">ACB1</strain>
    </source>
</reference>
<feature type="domain" description="Cation efflux protein cytoplasmic" evidence="9">
    <location>
        <begin position="212"/>
        <end position="287"/>
    </location>
</feature>
<evidence type="ECO:0000313" key="10">
    <source>
        <dbReference type="EMBL" id="EHL09716.1"/>
    </source>
</evidence>
<evidence type="ECO:0000256" key="6">
    <source>
        <dbReference type="ARBA" id="ARBA00023136"/>
    </source>
</evidence>
<feature type="transmembrane region" description="Helical" evidence="7">
    <location>
        <begin position="81"/>
        <end position="99"/>
    </location>
</feature>
<dbReference type="HOGENOM" id="CLU_013430_3_4_9"/>
<dbReference type="GO" id="GO:0008324">
    <property type="term" value="F:monoatomic cation transmembrane transporter activity"/>
    <property type="evidence" value="ECO:0007669"/>
    <property type="project" value="InterPro"/>
</dbReference>
<dbReference type="InterPro" id="IPR027470">
    <property type="entry name" value="Cation_efflux_CTD"/>
</dbReference>
<dbReference type="InterPro" id="IPR027469">
    <property type="entry name" value="Cation_efflux_TMD_sf"/>
</dbReference>
<dbReference type="GO" id="GO:0016020">
    <property type="term" value="C:membrane"/>
    <property type="evidence" value="ECO:0007669"/>
    <property type="project" value="UniProtKB-SubCell"/>
</dbReference>
<keyword evidence="5 7" id="KW-1133">Transmembrane helix</keyword>
<dbReference type="EMBL" id="AFZC02000002">
    <property type="protein sequence ID" value="EHL09716.1"/>
    <property type="molecule type" value="Genomic_DNA"/>
</dbReference>
<keyword evidence="3" id="KW-0813">Transport</keyword>
<comment type="caution">
    <text evidence="10">The sequence shown here is derived from an EMBL/GenBank/DDBJ whole genome shotgun (WGS) entry which is preliminary data.</text>
</comment>
<keyword evidence="11" id="KW-1185">Reference proteome</keyword>
<feature type="transmembrane region" description="Helical" evidence="7">
    <location>
        <begin position="12"/>
        <end position="32"/>
    </location>
</feature>
<reference evidence="10" key="1">
    <citation type="submission" date="2011-08" db="EMBL/GenBank/DDBJ databases">
        <authorList>
            <consortium name="The Broad Institute Genome Sequencing Platform"/>
            <person name="Earl A."/>
            <person name="Ward D."/>
            <person name="Feldgarden M."/>
            <person name="Gevers D."/>
            <person name="Sizova M."/>
            <person name="Hazen A."/>
            <person name="Epstein S."/>
            <person name="Young S.K."/>
            <person name="Zeng Q."/>
            <person name="Gargeya S."/>
            <person name="Fitzgerald M."/>
            <person name="Haas B."/>
            <person name="Abouelleil A."/>
            <person name="Alvarado L."/>
            <person name="Arachchi H.M."/>
            <person name="Berlin A."/>
            <person name="Brown A."/>
            <person name="Chapman S.B."/>
            <person name="Chen Z."/>
            <person name="Dunbar C."/>
            <person name="Freedman E."/>
            <person name="Gearin G."/>
            <person name="Gellesch M."/>
            <person name="Goldberg J."/>
            <person name="Griggs A."/>
            <person name="Gujja S."/>
            <person name="Heiman D."/>
            <person name="Howarth C."/>
            <person name="Larson L."/>
            <person name="Lui A."/>
            <person name="MacDonald P.J.P."/>
            <person name="Montmayeur A."/>
            <person name="Murphy C."/>
            <person name="Neiman D."/>
            <person name="Pearson M."/>
            <person name="Priest M."/>
            <person name="Roberts A."/>
            <person name="Saif S."/>
            <person name="Shea T."/>
            <person name="Shenoy N."/>
            <person name="Sisk P."/>
            <person name="Stolte C."/>
            <person name="Sykes S."/>
            <person name="Wortman J."/>
            <person name="Nusbaum C."/>
            <person name="Birren B."/>
        </authorList>
    </citation>
    <scope>NUCLEOTIDE SEQUENCE</scope>
    <source>
        <strain evidence="10">ACB1</strain>
    </source>
</reference>
<dbReference type="InterPro" id="IPR002524">
    <property type="entry name" value="Cation_efflux"/>
</dbReference>
<evidence type="ECO:0000256" key="3">
    <source>
        <dbReference type="ARBA" id="ARBA00022448"/>
    </source>
</evidence>
<dbReference type="RefSeq" id="WP_009535528.1">
    <property type="nucleotide sequence ID" value="NZ_KE148312.1"/>
</dbReference>
<dbReference type="Pfam" id="PF16916">
    <property type="entry name" value="ZT_dimer"/>
    <property type="match status" value="1"/>
</dbReference>
<dbReference type="Pfam" id="PF01545">
    <property type="entry name" value="Cation_efflux"/>
    <property type="match status" value="1"/>
</dbReference>
<accession>G9WQQ6</accession>
<comment type="similarity">
    <text evidence="2">Belongs to the cation diffusion facilitator (CDF) transporter (TC 2.A.4) family.</text>
</comment>
<dbReference type="SUPFAM" id="SSF160240">
    <property type="entry name" value="Cation efflux protein cytoplasmic domain-like"/>
    <property type="match status" value="1"/>
</dbReference>
<evidence type="ECO:0000256" key="2">
    <source>
        <dbReference type="ARBA" id="ARBA00008114"/>
    </source>
</evidence>
<keyword evidence="4 7" id="KW-0812">Transmembrane</keyword>
<keyword evidence="6 7" id="KW-0472">Membrane</keyword>
<evidence type="ECO:0000256" key="4">
    <source>
        <dbReference type="ARBA" id="ARBA00022692"/>
    </source>
</evidence>
<feature type="transmembrane region" description="Helical" evidence="7">
    <location>
        <begin position="179"/>
        <end position="196"/>
    </location>
</feature>
<comment type="subcellular location">
    <subcellularLocation>
        <location evidence="1">Membrane</location>
        <topology evidence="1">Multi-pass membrane protein</topology>
    </subcellularLocation>
</comment>
<evidence type="ECO:0000313" key="11">
    <source>
        <dbReference type="Proteomes" id="UP000018461"/>
    </source>
</evidence>
<dbReference type="InterPro" id="IPR058533">
    <property type="entry name" value="Cation_efflux_TM"/>
</dbReference>
<evidence type="ECO:0000256" key="1">
    <source>
        <dbReference type="ARBA" id="ARBA00004141"/>
    </source>
</evidence>
<organism evidence="10 11">
    <name type="scientific">Oribacterium parvum ACB1</name>
    <dbReference type="NCBI Taxonomy" id="796943"/>
    <lineage>
        <taxon>Bacteria</taxon>
        <taxon>Bacillati</taxon>
        <taxon>Bacillota</taxon>
        <taxon>Clostridia</taxon>
        <taxon>Lachnospirales</taxon>
        <taxon>Lachnospiraceae</taxon>
        <taxon>Oribacterium</taxon>
    </lineage>
</organism>